<feature type="signal peptide" evidence="2">
    <location>
        <begin position="1"/>
        <end position="24"/>
    </location>
</feature>
<dbReference type="AlphaFoldDB" id="A0A1D2A7C1"/>
<feature type="chain" id="PRO_5008901413" evidence="2">
    <location>
        <begin position="25"/>
        <end position="276"/>
    </location>
</feature>
<name>A0A1D2A7C1_AUXPR</name>
<feature type="compositionally biased region" description="Pro residues" evidence="1">
    <location>
        <begin position="119"/>
        <end position="138"/>
    </location>
</feature>
<proteinExistence type="predicted"/>
<sequence length="276" mass="29033">MGRFSNLALMGLLLAVITATPTSAEDISLTVNYARCTSRGGNGAECVYSVTLSDLVQTGVTVMVVMDSGGEVGTGFIPHELTHVGRFSFGSKTAQGSAYAFYYDAAGKQITSPSVAVTPLPPSSPPPPPVPASPPTPLAPPPPYTTISVVSASCAWTGPMQGVLFQYDVLLKHKVPQVHVVFKLGIFDFGTAYTPDSLEHSGHFGAVDVETLEGYAYAYYFDEYGNKIDSPPTPVVQVTLPRPSKRNIASPSASPTTTTIAAKKSPHATRKALPSP</sequence>
<reference evidence="3" key="1">
    <citation type="submission" date="2015-08" db="EMBL/GenBank/DDBJ databases">
        <authorList>
            <person name="Babu N.S."/>
            <person name="Beckwith C.J."/>
            <person name="Beseler K.G."/>
            <person name="Brison A."/>
            <person name="Carone J.V."/>
            <person name="Caskin T.P."/>
            <person name="Diamond M."/>
            <person name="Durham M.E."/>
            <person name="Foxe J.M."/>
            <person name="Go M."/>
            <person name="Henderson B.A."/>
            <person name="Jones I.B."/>
            <person name="McGettigan J.A."/>
            <person name="Micheletti S.J."/>
            <person name="Nasrallah M.E."/>
            <person name="Ortiz D."/>
            <person name="Piller C.R."/>
            <person name="Privatt S.R."/>
            <person name="Schneider S.L."/>
            <person name="Sharp S."/>
            <person name="Smith T.C."/>
            <person name="Stanton J.D."/>
            <person name="Ullery H.E."/>
            <person name="Wilson R.J."/>
            <person name="Serrano M.G."/>
            <person name="Buck G."/>
            <person name="Lee V."/>
            <person name="Wang Y."/>
            <person name="Carvalho R."/>
            <person name="Voegtly L."/>
            <person name="Shi R."/>
            <person name="Duckworth R."/>
            <person name="Johnson A."/>
            <person name="Loviza R."/>
            <person name="Walstead R."/>
            <person name="Shah Z."/>
            <person name="Kiflezghi M."/>
            <person name="Wade K."/>
            <person name="Ball S.L."/>
            <person name="Bradley K.W."/>
            <person name="Asai D.J."/>
            <person name="Bowman C.A."/>
            <person name="Russell D.A."/>
            <person name="Pope W.H."/>
            <person name="Jacobs-Sera D."/>
            <person name="Hendrix R.W."/>
            <person name="Hatfull G.F."/>
        </authorList>
    </citation>
    <scope>NUCLEOTIDE SEQUENCE</scope>
</reference>
<feature type="region of interest" description="Disordered" evidence="1">
    <location>
        <begin position="241"/>
        <end position="276"/>
    </location>
</feature>
<evidence type="ECO:0000313" key="3">
    <source>
        <dbReference type="EMBL" id="JAT74971.1"/>
    </source>
</evidence>
<evidence type="ECO:0000256" key="2">
    <source>
        <dbReference type="SAM" id="SignalP"/>
    </source>
</evidence>
<gene>
    <name evidence="3" type="ORF">g.48775</name>
</gene>
<feature type="region of interest" description="Disordered" evidence="1">
    <location>
        <begin position="114"/>
        <end position="138"/>
    </location>
</feature>
<evidence type="ECO:0000256" key="1">
    <source>
        <dbReference type="SAM" id="MobiDB-lite"/>
    </source>
</evidence>
<feature type="compositionally biased region" description="Low complexity" evidence="1">
    <location>
        <begin position="248"/>
        <end position="263"/>
    </location>
</feature>
<protein>
    <submittedName>
        <fullName evidence="3">Uncharacterized protein</fullName>
    </submittedName>
</protein>
<dbReference type="EMBL" id="GDKF01003651">
    <property type="protein sequence ID" value="JAT74971.1"/>
    <property type="molecule type" value="Transcribed_RNA"/>
</dbReference>
<organism evidence="3">
    <name type="scientific">Auxenochlorella protothecoides</name>
    <name type="common">Green microalga</name>
    <name type="synonym">Chlorella protothecoides</name>
    <dbReference type="NCBI Taxonomy" id="3075"/>
    <lineage>
        <taxon>Eukaryota</taxon>
        <taxon>Viridiplantae</taxon>
        <taxon>Chlorophyta</taxon>
        <taxon>core chlorophytes</taxon>
        <taxon>Trebouxiophyceae</taxon>
        <taxon>Chlorellales</taxon>
        <taxon>Chlorellaceae</taxon>
        <taxon>Auxenochlorella</taxon>
    </lineage>
</organism>
<accession>A0A1D2A7C1</accession>
<keyword evidence="2" id="KW-0732">Signal</keyword>